<gene>
    <name evidence="2" type="primary">estC</name>
    <name evidence="2" type="ORF">Achr_15570</name>
</gene>
<dbReference type="InterPro" id="IPR012338">
    <property type="entry name" value="Beta-lactam/transpept-like"/>
</dbReference>
<dbReference type="RefSeq" id="WP_039803326.1">
    <property type="nucleotide sequence ID" value="NZ_CP010415.1"/>
</dbReference>
<sequence length="383" mass="41219">MQVQGYFDLKFESLKEAFAALFEDGQTRGAALCVQIGGETVVDLWAGVADREGSEAWQSDTIANLFSCTKPFAAVTALQLVEEGKLDLDAPVARLWPEFAAAGKARITLRQLLCHQAGLPAIRAPLAPEALYDWQAMTAALVAEAPWWEPHDKGHGYAPITFGWLVGELLRRADGREPGDSIAARIARPLGLDFHVGLDDAEFHRVAHIGRGKGNLGDAAAQRLLKVTMSEPEALTTRAFTNPPSILNSSNKPEWRRMHQPAANGHGNARSLAGFYTGLLDGRLLPAELLNEMTREHSCGEDRTLLTPTRFGLGCMLDQPALANATFGLGPKAFGHPGAGGSCGFADPERELAFGFVTNSLGPYILMDPRAQKLARLAGECLG</sequence>
<proteinExistence type="predicted"/>
<dbReference type="InterPro" id="IPR052907">
    <property type="entry name" value="Beta-lactamase/esterase"/>
</dbReference>
<dbReference type="SUPFAM" id="SSF56601">
    <property type="entry name" value="beta-lactamase/transpeptidase-like"/>
    <property type="match status" value="1"/>
</dbReference>
<dbReference type="PANTHER" id="PTHR43319:SF3">
    <property type="entry name" value="BETA-LACTAMASE-RELATED DOMAIN-CONTAINING PROTEIN"/>
    <property type="match status" value="1"/>
</dbReference>
<evidence type="ECO:0000259" key="1">
    <source>
        <dbReference type="Pfam" id="PF00144"/>
    </source>
</evidence>
<dbReference type="KEGG" id="acx:Achr_15570"/>
<dbReference type="HOGENOM" id="CLU_035614_3_0_6"/>
<dbReference type="Proteomes" id="UP000068210">
    <property type="component" value="Chromosome"/>
</dbReference>
<dbReference type="Pfam" id="PF00144">
    <property type="entry name" value="Beta-lactamase"/>
    <property type="match status" value="1"/>
</dbReference>
<evidence type="ECO:0000313" key="3">
    <source>
        <dbReference type="Proteomes" id="UP000068210"/>
    </source>
</evidence>
<protein>
    <submittedName>
        <fullName evidence="2">Carboxylesterase EstC</fullName>
    </submittedName>
</protein>
<dbReference type="InterPro" id="IPR001466">
    <property type="entry name" value="Beta-lactam-related"/>
</dbReference>
<dbReference type="PANTHER" id="PTHR43319">
    <property type="entry name" value="BETA-LACTAMASE-RELATED"/>
    <property type="match status" value="1"/>
</dbReference>
<feature type="domain" description="Beta-lactamase-related" evidence="1">
    <location>
        <begin position="16"/>
        <end position="365"/>
    </location>
</feature>
<organism evidence="2 3">
    <name type="scientific">Azotobacter chroococcum NCIMB 8003</name>
    <dbReference type="NCBI Taxonomy" id="1328314"/>
    <lineage>
        <taxon>Bacteria</taxon>
        <taxon>Pseudomonadati</taxon>
        <taxon>Pseudomonadota</taxon>
        <taxon>Gammaproteobacteria</taxon>
        <taxon>Pseudomonadales</taxon>
        <taxon>Pseudomonadaceae</taxon>
        <taxon>Azotobacter</taxon>
    </lineage>
</organism>
<reference evidence="2 3" key="1">
    <citation type="journal article" date="2015" name="PLoS ONE">
        <title>Azotobacter Genomes: The Genome of Azotobacter chroococcum NCIMB 8003 (ATCC 4412).</title>
        <authorList>
            <person name="Robson R.L."/>
            <person name="Jones R."/>
            <person name="Robson R.M."/>
            <person name="Schwartz A."/>
            <person name="Richardson T.H."/>
        </authorList>
    </citation>
    <scope>NUCLEOTIDE SEQUENCE [LARGE SCALE GENOMIC DNA]</scope>
    <source>
        <strain evidence="2 3">NCIMB 8003</strain>
    </source>
</reference>
<accession>A0A0C4WLE6</accession>
<dbReference type="Gene3D" id="3.40.710.10">
    <property type="entry name" value="DD-peptidase/beta-lactamase superfamily"/>
    <property type="match status" value="1"/>
</dbReference>
<dbReference type="EMBL" id="CP010415">
    <property type="protein sequence ID" value="AJE21016.1"/>
    <property type="molecule type" value="Genomic_DNA"/>
</dbReference>
<evidence type="ECO:0000313" key="2">
    <source>
        <dbReference type="EMBL" id="AJE21016.1"/>
    </source>
</evidence>
<dbReference type="AlphaFoldDB" id="A0A0C4WLE6"/>
<dbReference type="STRING" id="1328314.Achr_15570"/>
<name>A0A0C4WLE6_9GAMM</name>
<keyword evidence="3" id="KW-1185">Reference proteome</keyword>